<dbReference type="PROSITE" id="PS00671">
    <property type="entry name" value="D_2_HYDROXYACID_DH_3"/>
    <property type="match status" value="1"/>
</dbReference>
<dbReference type="eggNOG" id="COG1052">
    <property type="taxonomic scope" value="Bacteria"/>
</dbReference>
<dbReference type="InterPro" id="IPR006140">
    <property type="entry name" value="D-isomer_DH_NAD-bd"/>
</dbReference>
<dbReference type="SUPFAM" id="SSF52283">
    <property type="entry name" value="Formate/glycerate dehydrogenase catalytic domain-like"/>
    <property type="match status" value="1"/>
</dbReference>
<dbReference type="InterPro" id="IPR006139">
    <property type="entry name" value="D-isomer_2_OHA_DH_cat_dom"/>
</dbReference>
<dbReference type="InterPro" id="IPR036291">
    <property type="entry name" value="NAD(P)-bd_dom_sf"/>
</dbReference>
<proteinExistence type="inferred from homology"/>
<keyword evidence="3" id="KW-0520">NAD</keyword>
<evidence type="ECO:0000259" key="6">
    <source>
        <dbReference type="Pfam" id="PF02826"/>
    </source>
</evidence>
<dbReference type="RefSeq" id="WP_013346856.1">
    <property type="nucleotide sequence ID" value="NC_014541.1"/>
</dbReference>
<dbReference type="Pfam" id="PF00389">
    <property type="entry name" value="2-Hacid_dh"/>
    <property type="match status" value="1"/>
</dbReference>
<evidence type="ECO:0000313" key="7">
    <source>
        <dbReference type="EMBL" id="ADN77550.1"/>
    </source>
</evidence>
<dbReference type="CDD" id="cd12162">
    <property type="entry name" value="2-Hacid_dh_4"/>
    <property type="match status" value="1"/>
</dbReference>
<name>E1SLJ9_FERBD</name>
<dbReference type="AlphaFoldDB" id="E1SLJ9"/>
<feature type="domain" description="D-isomer specific 2-hydroxyacid dehydrogenase NAD-binding" evidence="6">
    <location>
        <begin position="107"/>
        <end position="286"/>
    </location>
</feature>
<dbReference type="EMBL" id="CP002209">
    <property type="protein sequence ID" value="ADN77550.1"/>
    <property type="molecule type" value="Genomic_DNA"/>
</dbReference>
<dbReference type="PANTHER" id="PTHR43761:SF1">
    <property type="entry name" value="D-ISOMER SPECIFIC 2-HYDROXYACID DEHYDROGENASE CATALYTIC DOMAIN-CONTAINING PROTEIN-RELATED"/>
    <property type="match status" value="1"/>
</dbReference>
<evidence type="ECO:0000256" key="3">
    <source>
        <dbReference type="ARBA" id="ARBA00023027"/>
    </source>
</evidence>
<keyword evidence="8" id="KW-1185">Reference proteome</keyword>
<dbReference type="GO" id="GO:0016616">
    <property type="term" value="F:oxidoreductase activity, acting on the CH-OH group of donors, NAD or NADP as acceptor"/>
    <property type="evidence" value="ECO:0007669"/>
    <property type="project" value="InterPro"/>
</dbReference>
<dbReference type="Pfam" id="PF02826">
    <property type="entry name" value="2-Hacid_dh_C"/>
    <property type="match status" value="1"/>
</dbReference>
<reference evidence="7 8" key="1">
    <citation type="journal article" date="2010" name="Stand. Genomic Sci.">
        <title>Complete genome sequence of Ferrimonas balearica type strain (PAT).</title>
        <authorList>
            <person name="Nolan M."/>
            <person name="Sikorski J."/>
            <person name="Davenport K."/>
            <person name="Lucas S."/>
            <person name="Glavina Del Rio T."/>
            <person name="Tice H."/>
            <person name="Cheng J."/>
            <person name="Goodwin L."/>
            <person name="Pitluck S."/>
            <person name="Liolios K."/>
            <person name="Ivanova N."/>
            <person name="Mavromatis K."/>
            <person name="Ovchinnikova G."/>
            <person name="Pati A."/>
            <person name="Chen A."/>
            <person name="Palaniappan K."/>
            <person name="Land M."/>
            <person name="Hauser L."/>
            <person name="Chang Y."/>
            <person name="Jeffries C."/>
            <person name="Tapia R."/>
            <person name="Brettin T."/>
            <person name="Detter J."/>
            <person name="Han C."/>
            <person name="Yasawong M."/>
            <person name="Rohde M."/>
            <person name="Tindall B."/>
            <person name="Goker M."/>
            <person name="Woyke T."/>
            <person name="Bristow J."/>
            <person name="Eisen J."/>
            <person name="Markowitz V."/>
            <person name="Hugenholtz P."/>
            <person name="Kyrpides N."/>
            <person name="Klenk H."/>
            <person name="Lapidus A."/>
        </authorList>
    </citation>
    <scope>NUCLEOTIDE SEQUENCE [LARGE SCALE GENOMIC DNA]</scope>
    <source>
        <strain evidence="8">DSM 9799 / CCM 4581 / KCTC 23876 / PAT</strain>
    </source>
</reference>
<accession>E1SLJ9</accession>
<keyword evidence="2 4" id="KW-0560">Oxidoreductase</keyword>
<dbReference type="OrthoDB" id="9805416at2"/>
<dbReference type="SUPFAM" id="SSF51735">
    <property type="entry name" value="NAD(P)-binding Rossmann-fold domains"/>
    <property type="match status" value="1"/>
</dbReference>
<organism evidence="7 8">
    <name type="scientific">Ferrimonas balearica (strain DSM 9799 / CCM 4581 / KCTC 23876 / PAT)</name>
    <dbReference type="NCBI Taxonomy" id="550540"/>
    <lineage>
        <taxon>Bacteria</taxon>
        <taxon>Pseudomonadati</taxon>
        <taxon>Pseudomonadota</taxon>
        <taxon>Gammaproteobacteria</taxon>
        <taxon>Alteromonadales</taxon>
        <taxon>Ferrimonadaceae</taxon>
        <taxon>Ferrimonas</taxon>
    </lineage>
</organism>
<gene>
    <name evidence="7" type="ordered locus">Fbal_3352</name>
</gene>
<dbReference type="KEGG" id="fbl:Fbal_3352"/>
<sequence>MKVVVLDGATLNPGDLDWSPLAAFGELHCHDQTTPEQLLERAAGAAILLTNKVVLDRATLEALPALRYIGVTATGVNVVDLAAAAERGIVVTNTPAYGPESVAQMAIAHLLHHASAVAEHHHAVQQGQWASAPQFCFWNRPLMALSGKTFGVMGFGAIGQAAARMARGFNMTILVHTRTPIEGLPDGYRWVDQSTLFAESDVVSLHCPQTEANTGFINAELLATMKPNALLINTARGGLVNERELADALNRGVIAGAGLDVLSSEPPQPDNPLIGARNCVITPHNAWATYEARSNLLAIVLDNLRAWQAGSPTNQVN</sequence>
<feature type="domain" description="D-isomer specific 2-hydroxyacid dehydrogenase catalytic" evidence="5">
    <location>
        <begin position="19"/>
        <end position="317"/>
    </location>
</feature>
<evidence type="ECO:0000256" key="4">
    <source>
        <dbReference type="RuleBase" id="RU003719"/>
    </source>
</evidence>
<dbReference type="PANTHER" id="PTHR43761">
    <property type="entry name" value="D-ISOMER SPECIFIC 2-HYDROXYACID DEHYDROGENASE FAMILY PROTEIN (AFU_ORTHOLOGUE AFUA_1G13630)"/>
    <property type="match status" value="1"/>
</dbReference>
<dbReference type="HOGENOM" id="CLU_019796_1_3_6"/>
<dbReference type="GO" id="GO:0051287">
    <property type="term" value="F:NAD binding"/>
    <property type="evidence" value="ECO:0007669"/>
    <property type="project" value="InterPro"/>
</dbReference>
<evidence type="ECO:0000313" key="8">
    <source>
        <dbReference type="Proteomes" id="UP000006683"/>
    </source>
</evidence>
<dbReference type="InterPro" id="IPR029753">
    <property type="entry name" value="D-isomer_DH_CS"/>
</dbReference>
<evidence type="ECO:0000259" key="5">
    <source>
        <dbReference type="Pfam" id="PF00389"/>
    </source>
</evidence>
<comment type="similarity">
    <text evidence="1 4">Belongs to the D-isomer specific 2-hydroxyacid dehydrogenase family.</text>
</comment>
<dbReference type="Gene3D" id="3.40.50.720">
    <property type="entry name" value="NAD(P)-binding Rossmann-like Domain"/>
    <property type="match status" value="2"/>
</dbReference>
<dbReference type="GeneID" id="67183567"/>
<protein>
    <submittedName>
        <fullName evidence="7">D-isomer specific 2-hydroxyacid dehydrogenase NAD-binding protein</fullName>
    </submittedName>
</protein>
<dbReference type="Proteomes" id="UP000006683">
    <property type="component" value="Chromosome"/>
</dbReference>
<dbReference type="FunFam" id="3.40.50.720:FF:000203">
    <property type="entry name" value="D-3-phosphoglycerate dehydrogenase (SerA)"/>
    <property type="match status" value="1"/>
</dbReference>
<evidence type="ECO:0000256" key="2">
    <source>
        <dbReference type="ARBA" id="ARBA00023002"/>
    </source>
</evidence>
<dbReference type="InterPro" id="IPR050418">
    <property type="entry name" value="D-iso_2-hydroxyacid_DH_PdxB"/>
</dbReference>
<dbReference type="STRING" id="550540.Fbal_3352"/>
<dbReference type="PROSITE" id="PS00670">
    <property type="entry name" value="D_2_HYDROXYACID_DH_2"/>
    <property type="match status" value="1"/>
</dbReference>
<evidence type="ECO:0000256" key="1">
    <source>
        <dbReference type="ARBA" id="ARBA00005854"/>
    </source>
</evidence>